<dbReference type="eggNOG" id="COG1942">
    <property type="taxonomic scope" value="Bacteria"/>
</dbReference>
<dbReference type="Proteomes" id="UP000017175">
    <property type="component" value="Chromosome"/>
</dbReference>
<dbReference type="InterPro" id="IPR014347">
    <property type="entry name" value="Tautomerase/MIF_sf"/>
</dbReference>
<evidence type="ECO:0000313" key="1">
    <source>
        <dbReference type="EMBL" id="AKV08294.1"/>
    </source>
</evidence>
<dbReference type="Gene3D" id="3.30.429.10">
    <property type="entry name" value="Macrophage Migration Inhibitory Factor"/>
    <property type="match status" value="1"/>
</dbReference>
<dbReference type="OrthoDB" id="9804765at2"/>
<dbReference type="EMBL" id="CP010945">
    <property type="protein sequence ID" value="AKV08294.1"/>
    <property type="molecule type" value="Genomic_DNA"/>
</dbReference>
<reference evidence="1 2" key="1">
    <citation type="journal article" date="2012" name="J. Bacteriol.">
        <title>Draft genome sequence of the cyanide-utilizing bacterium Pseudomonas fluorescens strain NCIMB 11764.</title>
        <authorList>
            <person name="Vilo C.A."/>
            <person name="Benedik M.J."/>
            <person name="Kunz D.A."/>
            <person name="Dong Q."/>
        </authorList>
    </citation>
    <scope>NUCLEOTIDE SEQUENCE [LARGE SCALE GENOMIC DNA]</scope>
    <source>
        <strain evidence="1 2">NCIMB 11764</strain>
    </source>
</reference>
<organism evidence="1 2">
    <name type="scientific">Pseudomonas fluorescens NCIMB 11764</name>
    <dbReference type="NCBI Taxonomy" id="1221522"/>
    <lineage>
        <taxon>Bacteria</taxon>
        <taxon>Pseudomonadati</taxon>
        <taxon>Pseudomonadota</taxon>
        <taxon>Gammaproteobacteria</taxon>
        <taxon>Pseudomonadales</taxon>
        <taxon>Pseudomonadaceae</taxon>
        <taxon>Pseudomonas</taxon>
    </lineage>
</organism>
<name>A0A0K1QR99_PSEFL</name>
<dbReference type="PANTHER" id="PTHR38460">
    <property type="entry name" value="TAUTOMERASE YOLI-RELATED"/>
    <property type="match status" value="1"/>
</dbReference>
<dbReference type="InterPro" id="IPR037479">
    <property type="entry name" value="Tauto_MSAD"/>
</dbReference>
<gene>
    <name evidence="1" type="ORF">B723_18550</name>
</gene>
<dbReference type="PANTHER" id="PTHR38460:SF1">
    <property type="entry name" value="TAUTOMERASE YOLI-RELATED"/>
    <property type="match status" value="1"/>
</dbReference>
<dbReference type="AlphaFoldDB" id="A0A0K1QR99"/>
<protein>
    <submittedName>
        <fullName evidence="1">Tautomerase</fullName>
    </submittedName>
</protein>
<proteinExistence type="predicted"/>
<dbReference type="RefSeq" id="WP_017338140.1">
    <property type="nucleotide sequence ID" value="NZ_CP010945.1"/>
</dbReference>
<sequence length="129" mass="14415">MPLLKFDILQGRNDEQLKTLLDATHQAMVEAFEVPASDRYQCVTQHRPGELVLHDTGLGYTRSANVVLLTVISRPRSQAQKAAFYRLLAERLRADCGLSPDDLIVSLVENADSDWSFGRGRAQFLTGEL</sequence>
<evidence type="ECO:0000313" key="2">
    <source>
        <dbReference type="Proteomes" id="UP000017175"/>
    </source>
</evidence>
<dbReference type="Pfam" id="PF14552">
    <property type="entry name" value="Tautomerase_2"/>
    <property type="match status" value="1"/>
</dbReference>
<dbReference type="SUPFAM" id="SSF55331">
    <property type="entry name" value="Tautomerase/MIF"/>
    <property type="match status" value="1"/>
</dbReference>
<accession>A0A0K1QR99</accession>